<evidence type="ECO:0000256" key="7">
    <source>
        <dbReference type="ARBA" id="ARBA00022989"/>
    </source>
</evidence>
<evidence type="ECO:0000313" key="12">
    <source>
        <dbReference type="EMBL" id="SVD24024.1"/>
    </source>
</evidence>
<evidence type="ECO:0000256" key="2">
    <source>
        <dbReference type="ARBA" id="ARBA00004141"/>
    </source>
</evidence>
<feature type="domain" description="Peptidase M50" evidence="11">
    <location>
        <begin position="11"/>
        <end position="87"/>
    </location>
</feature>
<dbReference type="EMBL" id="UINC01138219">
    <property type="protein sequence ID" value="SVD24024.1"/>
    <property type="molecule type" value="Genomic_DNA"/>
</dbReference>
<evidence type="ECO:0000259" key="11">
    <source>
        <dbReference type="Pfam" id="PF02163"/>
    </source>
</evidence>
<comment type="subcellular location">
    <subcellularLocation>
        <location evidence="2">Membrane</location>
        <topology evidence="2">Multi-pass membrane protein</topology>
    </subcellularLocation>
</comment>
<keyword evidence="6" id="KW-0862">Zinc</keyword>
<dbReference type="AlphaFoldDB" id="A0A382TPL5"/>
<keyword evidence="4 10" id="KW-0812">Transmembrane</keyword>
<keyword evidence="8" id="KW-0482">Metalloprotease</keyword>
<evidence type="ECO:0000256" key="4">
    <source>
        <dbReference type="ARBA" id="ARBA00022692"/>
    </source>
</evidence>
<dbReference type="InterPro" id="IPR008915">
    <property type="entry name" value="Peptidase_M50"/>
</dbReference>
<keyword evidence="7 10" id="KW-1133">Transmembrane helix</keyword>
<dbReference type="GO" id="GO:0004222">
    <property type="term" value="F:metalloendopeptidase activity"/>
    <property type="evidence" value="ECO:0007669"/>
    <property type="project" value="InterPro"/>
</dbReference>
<keyword evidence="3" id="KW-0645">Protease</keyword>
<dbReference type="InterPro" id="IPR004387">
    <property type="entry name" value="Pept_M50_Zn"/>
</dbReference>
<dbReference type="Pfam" id="PF02163">
    <property type="entry name" value="Peptidase_M50"/>
    <property type="match status" value="1"/>
</dbReference>
<protein>
    <recommendedName>
        <fullName evidence="11">Peptidase M50 domain-containing protein</fullName>
    </recommendedName>
</protein>
<evidence type="ECO:0000256" key="3">
    <source>
        <dbReference type="ARBA" id="ARBA00022670"/>
    </source>
</evidence>
<accession>A0A382TPL5</accession>
<feature type="non-terminal residue" evidence="12">
    <location>
        <position position="95"/>
    </location>
</feature>
<dbReference type="PANTHER" id="PTHR42837:SF2">
    <property type="entry name" value="MEMBRANE METALLOPROTEASE ARASP2, CHLOROPLASTIC-RELATED"/>
    <property type="match status" value="1"/>
</dbReference>
<evidence type="ECO:0000256" key="6">
    <source>
        <dbReference type="ARBA" id="ARBA00022833"/>
    </source>
</evidence>
<name>A0A382TPL5_9ZZZZ</name>
<comment type="cofactor">
    <cofactor evidence="1">
        <name>Zn(2+)</name>
        <dbReference type="ChEBI" id="CHEBI:29105"/>
    </cofactor>
</comment>
<dbReference type="GO" id="GO:0016020">
    <property type="term" value="C:membrane"/>
    <property type="evidence" value="ECO:0007669"/>
    <property type="project" value="UniProtKB-SubCell"/>
</dbReference>
<evidence type="ECO:0000256" key="9">
    <source>
        <dbReference type="ARBA" id="ARBA00023136"/>
    </source>
</evidence>
<evidence type="ECO:0000256" key="10">
    <source>
        <dbReference type="SAM" id="Phobius"/>
    </source>
</evidence>
<sequence>MLDILTNILALLFVLGVMIFVHEFGHFATAKYFGVRVDVFALGFGPRLFGFRRGDTDYRVCALPLGGYVKMKGENPDEEICGEPDEFLSRPKYQR</sequence>
<keyword evidence="5" id="KW-0378">Hydrolase</keyword>
<dbReference type="CDD" id="cd06163">
    <property type="entry name" value="S2P-M50_PDZ_RseP-like"/>
    <property type="match status" value="1"/>
</dbReference>
<evidence type="ECO:0000256" key="5">
    <source>
        <dbReference type="ARBA" id="ARBA00022801"/>
    </source>
</evidence>
<keyword evidence="9 10" id="KW-0472">Membrane</keyword>
<dbReference type="GO" id="GO:0006508">
    <property type="term" value="P:proteolysis"/>
    <property type="evidence" value="ECO:0007669"/>
    <property type="project" value="UniProtKB-KW"/>
</dbReference>
<proteinExistence type="predicted"/>
<reference evidence="12" key="1">
    <citation type="submission" date="2018-05" db="EMBL/GenBank/DDBJ databases">
        <authorList>
            <person name="Lanie J.A."/>
            <person name="Ng W.-L."/>
            <person name="Kazmierczak K.M."/>
            <person name="Andrzejewski T.M."/>
            <person name="Davidsen T.M."/>
            <person name="Wayne K.J."/>
            <person name="Tettelin H."/>
            <person name="Glass J.I."/>
            <person name="Rusch D."/>
            <person name="Podicherti R."/>
            <person name="Tsui H.-C.T."/>
            <person name="Winkler M.E."/>
        </authorList>
    </citation>
    <scope>NUCLEOTIDE SEQUENCE</scope>
</reference>
<gene>
    <name evidence="12" type="ORF">METZ01_LOCUS376878</name>
</gene>
<feature type="transmembrane region" description="Helical" evidence="10">
    <location>
        <begin position="6"/>
        <end position="24"/>
    </location>
</feature>
<evidence type="ECO:0000256" key="1">
    <source>
        <dbReference type="ARBA" id="ARBA00001947"/>
    </source>
</evidence>
<dbReference type="PANTHER" id="PTHR42837">
    <property type="entry name" value="REGULATOR OF SIGMA-E PROTEASE RSEP"/>
    <property type="match status" value="1"/>
</dbReference>
<organism evidence="12">
    <name type="scientific">marine metagenome</name>
    <dbReference type="NCBI Taxonomy" id="408172"/>
    <lineage>
        <taxon>unclassified sequences</taxon>
        <taxon>metagenomes</taxon>
        <taxon>ecological metagenomes</taxon>
    </lineage>
</organism>
<evidence type="ECO:0000256" key="8">
    <source>
        <dbReference type="ARBA" id="ARBA00023049"/>
    </source>
</evidence>